<proteinExistence type="inferred from homology"/>
<dbReference type="EMBL" id="JACEIB010000027">
    <property type="protein sequence ID" value="MBA2936060.1"/>
    <property type="molecule type" value="Genomic_DNA"/>
</dbReference>
<dbReference type="HAMAP" id="MF_00048">
    <property type="entry name" value="UPF0102"/>
    <property type="match status" value="1"/>
</dbReference>
<dbReference type="GO" id="GO:0003676">
    <property type="term" value="F:nucleic acid binding"/>
    <property type="evidence" value="ECO:0007669"/>
    <property type="project" value="InterPro"/>
</dbReference>
<evidence type="ECO:0000256" key="2">
    <source>
        <dbReference type="HAMAP-Rule" id="MF_00048"/>
    </source>
</evidence>
<name>A0A838LB21_9SPHN</name>
<sequence length="116" mass="12873">MKRQAAEASGRVAETIAANFLRLKGWTILDRRVRTPAGEVDIVMRKPGLVAFVEVKSRKDQAALDLSLDRQRLVRVAAAAEMLIPRYAQPGDDIRIDAVLIAPGKPPKHLEHVWQG</sequence>
<evidence type="ECO:0000313" key="4">
    <source>
        <dbReference type="Proteomes" id="UP000570166"/>
    </source>
</evidence>
<gene>
    <name evidence="3" type="ORF">HZF05_18415</name>
</gene>
<keyword evidence="4" id="KW-1185">Reference proteome</keyword>
<protein>
    <recommendedName>
        <fullName evidence="2">UPF0102 protein HZF05_18415</fullName>
    </recommendedName>
</protein>
<comment type="caution">
    <text evidence="3">The sequence shown here is derived from an EMBL/GenBank/DDBJ whole genome shotgun (WGS) entry which is preliminary data.</text>
</comment>
<accession>A0A838LB21</accession>
<organism evidence="3 4">
    <name type="scientific">Sphingomonas chungangi</name>
    <dbReference type="NCBI Taxonomy" id="2683589"/>
    <lineage>
        <taxon>Bacteria</taxon>
        <taxon>Pseudomonadati</taxon>
        <taxon>Pseudomonadota</taxon>
        <taxon>Alphaproteobacteria</taxon>
        <taxon>Sphingomonadales</taxon>
        <taxon>Sphingomonadaceae</taxon>
        <taxon>Sphingomonas</taxon>
    </lineage>
</organism>
<dbReference type="RefSeq" id="WP_160363953.1">
    <property type="nucleotide sequence ID" value="NZ_JACEIB010000027.1"/>
</dbReference>
<dbReference type="InterPro" id="IPR011856">
    <property type="entry name" value="tRNA_endonuc-like_dom_sf"/>
</dbReference>
<evidence type="ECO:0000256" key="1">
    <source>
        <dbReference type="ARBA" id="ARBA00006738"/>
    </source>
</evidence>
<dbReference type="AlphaFoldDB" id="A0A838LB21"/>
<dbReference type="PANTHER" id="PTHR34039:SF1">
    <property type="entry name" value="UPF0102 PROTEIN YRAN"/>
    <property type="match status" value="1"/>
</dbReference>
<dbReference type="InterPro" id="IPR011335">
    <property type="entry name" value="Restrct_endonuc-II-like"/>
</dbReference>
<dbReference type="Proteomes" id="UP000570166">
    <property type="component" value="Unassembled WGS sequence"/>
</dbReference>
<dbReference type="Pfam" id="PF02021">
    <property type="entry name" value="UPF0102"/>
    <property type="match status" value="1"/>
</dbReference>
<dbReference type="PANTHER" id="PTHR34039">
    <property type="entry name" value="UPF0102 PROTEIN YRAN"/>
    <property type="match status" value="1"/>
</dbReference>
<dbReference type="Gene3D" id="3.40.1350.10">
    <property type="match status" value="1"/>
</dbReference>
<dbReference type="InterPro" id="IPR003509">
    <property type="entry name" value="UPF0102_YraN-like"/>
</dbReference>
<comment type="similarity">
    <text evidence="1 2">Belongs to the UPF0102 family.</text>
</comment>
<evidence type="ECO:0000313" key="3">
    <source>
        <dbReference type="EMBL" id="MBA2936060.1"/>
    </source>
</evidence>
<dbReference type="SUPFAM" id="SSF52980">
    <property type="entry name" value="Restriction endonuclease-like"/>
    <property type="match status" value="1"/>
</dbReference>
<reference evidence="3 4" key="1">
    <citation type="submission" date="2020-07" db="EMBL/GenBank/DDBJ databases">
        <authorList>
            <person name="Sun Q."/>
        </authorList>
    </citation>
    <scope>NUCLEOTIDE SEQUENCE [LARGE SCALE GENOMIC DNA]</scope>
    <source>
        <strain evidence="3 4">CGMCC 1.13654</strain>
    </source>
</reference>